<keyword evidence="2" id="KW-1185">Reference proteome</keyword>
<dbReference type="AlphaFoldDB" id="A0A6N8I2A8"/>
<dbReference type="Pfam" id="PF18956">
    <property type="entry name" value="DUF5699"/>
    <property type="match status" value="1"/>
</dbReference>
<accession>A0A6N8I2A8</accession>
<evidence type="ECO:0008006" key="3">
    <source>
        <dbReference type="Google" id="ProtNLM"/>
    </source>
</evidence>
<dbReference type="RefSeq" id="WP_066644439.1">
    <property type="nucleotide sequence ID" value="NZ_VWXL01000083.1"/>
</dbReference>
<name>A0A6N8I2A8_9FIRM</name>
<evidence type="ECO:0000313" key="1">
    <source>
        <dbReference type="EMBL" id="MVB12078.1"/>
    </source>
</evidence>
<proteinExistence type="predicted"/>
<organism evidence="1 2">
    <name type="scientific">Caproicibacter fermentans</name>
    <dbReference type="NCBI Taxonomy" id="2576756"/>
    <lineage>
        <taxon>Bacteria</taxon>
        <taxon>Bacillati</taxon>
        <taxon>Bacillota</taxon>
        <taxon>Clostridia</taxon>
        <taxon>Eubacteriales</taxon>
        <taxon>Acutalibacteraceae</taxon>
        <taxon>Caproicibacter</taxon>
    </lineage>
</organism>
<protein>
    <recommendedName>
        <fullName evidence="3">Succinate dehydrogenase</fullName>
    </recommendedName>
</protein>
<evidence type="ECO:0000313" key="2">
    <source>
        <dbReference type="Proteomes" id="UP000469440"/>
    </source>
</evidence>
<sequence length="97" mass="10674">MRIILKIIAAPFAVFLTIAVAMFIFLFVLSEKILSLVSGLMALFGIAVMIFQREWVGGGVFLFLAFLASPVGIPAIAEWLISKLYGLNHALRDFILS</sequence>
<reference evidence="1 2" key="1">
    <citation type="submission" date="2019-09" db="EMBL/GenBank/DDBJ databases">
        <title>Genome sequence of Clostridium sp. EA1.</title>
        <authorList>
            <person name="Poehlein A."/>
            <person name="Bengelsdorf F.R."/>
            <person name="Daniel R."/>
        </authorList>
    </citation>
    <scope>NUCLEOTIDE SEQUENCE [LARGE SCALE GENOMIC DNA]</scope>
    <source>
        <strain evidence="1 2">EA1</strain>
    </source>
</reference>
<comment type="caution">
    <text evidence="1">The sequence shown here is derived from an EMBL/GenBank/DDBJ whole genome shotgun (WGS) entry which is preliminary data.</text>
</comment>
<dbReference type="Proteomes" id="UP000469440">
    <property type="component" value="Unassembled WGS sequence"/>
</dbReference>
<dbReference type="InterPro" id="IPR043753">
    <property type="entry name" value="DUF5699"/>
</dbReference>
<dbReference type="EMBL" id="VWXL01000083">
    <property type="protein sequence ID" value="MVB12078.1"/>
    <property type="molecule type" value="Genomic_DNA"/>
</dbReference>
<gene>
    <name evidence="1" type="ORF">CAFE_28090</name>
</gene>